<accession>A0A182NYU7</accession>
<name>A0A182NYU7_9DIPT</name>
<dbReference type="EnsemblMetazoa" id="ADIR014986-RA">
    <property type="protein sequence ID" value="ADIR014986-PA"/>
    <property type="gene ID" value="ADIR014986"/>
</dbReference>
<dbReference type="Proteomes" id="UP000075884">
    <property type="component" value="Unassembled WGS sequence"/>
</dbReference>
<reference evidence="2" key="1">
    <citation type="submission" date="2013-03" db="EMBL/GenBank/DDBJ databases">
        <title>The Genome Sequence of Anopheles dirus WRAIR2.</title>
        <authorList>
            <consortium name="The Broad Institute Genomics Platform"/>
            <person name="Neafsey D.E."/>
            <person name="Walton C."/>
            <person name="Walker B."/>
            <person name="Young S.K."/>
            <person name="Zeng Q."/>
            <person name="Gargeya S."/>
            <person name="Fitzgerald M."/>
            <person name="Haas B."/>
            <person name="Abouelleil A."/>
            <person name="Allen A.W."/>
            <person name="Alvarado L."/>
            <person name="Arachchi H.M."/>
            <person name="Berlin A.M."/>
            <person name="Chapman S.B."/>
            <person name="Gainer-Dewar J."/>
            <person name="Goldberg J."/>
            <person name="Griggs A."/>
            <person name="Gujja S."/>
            <person name="Hansen M."/>
            <person name="Howarth C."/>
            <person name="Imamovic A."/>
            <person name="Ireland A."/>
            <person name="Larimer J."/>
            <person name="McCowan C."/>
            <person name="Murphy C."/>
            <person name="Pearson M."/>
            <person name="Poon T.W."/>
            <person name="Priest M."/>
            <person name="Roberts A."/>
            <person name="Saif S."/>
            <person name="Shea T."/>
            <person name="Sisk P."/>
            <person name="Sykes S."/>
            <person name="Wortman J."/>
            <person name="Nusbaum C."/>
            <person name="Birren B."/>
        </authorList>
    </citation>
    <scope>NUCLEOTIDE SEQUENCE [LARGE SCALE GENOMIC DNA]</scope>
    <source>
        <strain evidence="2">WRAIR2</strain>
    </source>
</reference>
<protein>
    <submittedName>
        <fullName evidence="1">Uncharacterized protein</fullName>
    </submittedName>
</protein>
<dbReference type="AlphaFoldDB" id="A0A182NYU7"/>
<evidence type="ECO:0000313" key="1">
    <source>
        <dbReference type="EnsemblMetazoa" id="ADIR014986-PA"/>
    </source>
</evidence>
<sequence length="29" mass="3492">MHQARVKSATETYEQRLSGDVSRFRIRRL</sequence>
<dbReference type="VEuPathDB" id="VectorBase:ADIR014986"/>
<reference evidence="1" key="2">
    <citation type="submission" date="2020-05" db="UniProtKB">
        <authorList>
            <consortium name="EnsemblMetazoa"/>
        </authorList>
    </citation>
    <scope>IDENTIFICATION</scope>
    <source>
        <strain evidence="1">WRAIR2</strain>
    </source>
</reference>
<evidence type="ECO:0000313" key="2">
    <source>
        <dbReference type="Proteomes" id="UP000075884"/>
    </source>
</evidence>
<keyword evidence="2" id="KW-1185">Reference proteome</keyword>
<proteinExistence type="predicted"/>
<organism evidence="1 2">
    <name type="scientific">Anopheles dirus</name>
    <dbReference type="NCBI Taxonomy" id="7168"/>
    <lineage>
        <taxon>Eukaryota</taxon>
        <taxon>Metazoa</taxon>
        <taxon>Ecdysozoa</taxon>
        <taxon>Arthropoda</taxon>
        <taxon>Hexapoda</taxon>
        <taxon>Insecta</taxon>
        <taxon>Pterygota</taxon>
        <taxon>Neoptera</taxon>
        <taxon>Endopterygota</taxon>
        <taxon>Diptera</taxon>
        <taxon>Nematocera</taxon>
        <taxon>Culicoidea</taxon>
        <taxon>Culicidae</taxon>
        <taxon>Anophelinae</taxon>
        <taxon>Anopheles</taxon>
    </lineage>
</organism>